<evidence type="ECO:0000256" key="2">
    <source>
        <dbReference type="ARBA" id="ARBA00004167"/>
    </source>
</evidence>
<dbReference type="PROSITE" id="PS00086">
    <property type="entry name" value="CYTOCHROME_P450"/>
    <property type="match status" value="1"/>
</dbReference>
<comment type="similarity">
    <text evidence="3 13">Belongs to the cytochrome P450 family.</text>
</comment>
<dbReference type="GO" id="GO:0016020">
    <property type="term" value="C:membrane"/>
    <property type="evidence" value="ECO:0007669"/>
    <property type="project" value="UniProtKB-SubCell"/>
</dbReference>
<dbReference type="OrthoDB" id="3945418at2759"/>
<evidence type="ECO:0000256" key="10">
    <source>
        <dbReference type="ARBA" id="ARBA00023033"/>
    </source>
</evidence>
<dbReference type="FunFam" id="1.10.630.10:FF:000069">
    <property type="entry name" value="Cytochrome P450, putative (Eurofung)"/>
    <property type="match status" value="1"/>
</dbReference>
<keyword evidence="4 12" id="KW-0349">Heme</keyword>
<dbReference type="InterPro" id="IPR001128">
    <property type="entry name" value="Cyt_P450"/>
</dbReference>
<dbReference type="InterPro" id="IPR002401">
    <property type="entry name" value="Cyt_P450_E_grp-I"/>
</dbReference>
<proteinExistence type="inferred from homology"/>
<dbReference type="Pfam" id="PF00067">
    <property type="entry name" value="p450"/>
    <property type="match status" value="1"/>
</dbReference>
<evidence type="ECO:0000256" key="1">
    <source>
        <dbReference type="ARBA" id="ARBA00001971"/>
    </source>
</evidence>
<evidence type="ECO:0000256" key="13">
    <source>
        <dbReference type="RuleBase" id="RU000461"/>
    </source>
</evidence>
<dbReference type="InterPro" id="IPR050121">
    <property type="entry name" value="Cytochrome_P450_monoxygenase"/>
</dbReference>
<keyword evidence="7 14" id="KW-1133">Transmembrane helix</keyword>
<dbReference type="InterPro" id="IPR036396">
    <property type="entry name" value="Cyt_P450_sf"/>
</dbReference>
<evidence type="ECO:0000256" key="3">
    <source>
        <dbReference type="ARBA" id="ARBA00010617"/>
    </source>
</evidence>
<dbReference type="GO" id="GO:0005506">
    <property type="term" value="F:iron ion binding"/>
    <property type="evidence" value="ECO:0007669"/>
    <property type="project" value="InterPro"/>
</dbReference>
<feature type="transmembrane region" description="Helical" evidence="14">
    <location>
        <begin position="6"/>
        <end position="26"/>
    </location>
</feature>
<evidence type="ECO:0000313" key="16">
    <source>
        <dbReference type="Proteomes" id="UP000235786"/>
    </source>
</evidence>
<comment type="cofactor">
    <cofactor evidence="1 12">
        <name>heme</name>
        <dbReference type="ChEBI" id="CHEBI:30413"/>
    </cofactor>
</comment>
<evidence type="ECO:0000256" key="4">
    <source>
        <dbReference type="ARBA" id="ARBA00022617"/>
    </source>
</evidence>
<keyword evidence="9 12" id="KW-0408">Iron</keyword>
<keyword evidence="8 13" id="KW-0560">Oxidoreductase</keyword>
<dbReference type="CDD" id="cd11062">
    <property type="entry name" value="CYP58-like"/>
    <property type="match status" value="1"/>
</dbReference>
<name>A0A2J6RJI0_HYAVF</name>
<evidence type="ECO:0000256" key="9">
    <source>
        <dbReference type="ARBA" id="ARBA00023004"/>
    </source>
</evidence>
<dbReference type="AlphaFoldDB" id="A0A2J6RJI0"/>
<dbReference type="GO" id="GO:0016705">
    <property type="term" value="F:oxidoreductase activity, acting on paired donors, with incorporation or reduction of molecular oxygen"/>
    <property type="evidence" value="ECO:0007669"/>
    <property type="project" value="InterPro"/>
</dbReference>
<accession>A0A2J6RJI0</accession>
<dbReference type="PRINTS" id="PR00463">
    <property type="entry name" value="EP450I"/>
</dbReference>
<dbReference type="PRINTS" id="PR00385">
    <property type="entry name" value="P450"/>
</dbReference>
<evidence type="ECO:0000256" key="8">
    <source>
        <dbReference type="ARBA" id="ARBA00023002"/>
    </source>
</evidence>
<evidence type="ECO:0000256" key="5">
    <source>
        <dbReference type="ARBA" id="ARBA00022692"/>
    </source>
</evidence>
<dbReference type="PANTHER" id="PTHR24305:SF157">
    <property type="entry name" value="N-ACETYLTRYPTOPHAN 6-HYDROXYLASE IVOC-RELATED"/>
    <property type="match status" value="1"/>
</dbReference>
<dbReference type="InterPro" id="IPR017972">
    <property type="entry name" value="Cyt_P450_CS"/>
</dbReference>
<dbReference type="STRING" id="1149755.A0A2J6RJI0"/>
<dbReference type="SUPFAM" id="SSF48264">
    <property type="entry name" value="Cytochrome P450"/>
    <property type="match status" value="1"/>
</dbReference>
<keyword evidence="5 14" id="KW-0812">Transmembrane</keyword>
<evidence type="ECO:0000256" key="6">
    <source>
        <dbReference type="ARBA" id="ARBA00022723"/>
    </source>
</evidence>
<keyword evidence="16" id="KW-1185">Reference proteome</keyword>
<evidence type="ECO:0000256" key="11">
    <source>
        <dbReference type="ARBA" id="ARBA00023136"/>
    </source>
</evidence>
<dbReference type="Gene3D" id="1.10.630.10">
    <property type="entry name" value="Cytochrome P450"/>
    <property type="match status" value="1"/>
</dbReference>
<sequence>MDSWPLLATVVAVLYVVYGIVWRLYWSPIAKFPGPKLAAVTLWYEFYYDVLKNGRYMWEIENMHEKYGPIVRINPYELHINDPDYYDEVYAGGGKKRDKYSRFIRLYGADKGTLVTLDHDLHRVRRSALNPFFSKANVRKLEPIIQRRAQKVLFRMGNLENTGQPLNIFYLFSAFTSDVIVEYAFGESHDYLDREDLNEDFYHMMDSMHHMGAAAKQFSWLMPLLLSIPQSITTRVDKGMAAFAALQNRCREKVRYIMDHMNDHEDKQIPTIFHDILLSKLPPAEKKLDRIYQEGQTLVAAGTETTAWTLSVIMFYLLKDPAKLQRLTNELRKANATTSTELEQLPYLNGVVQEGLRLGFGVSHRLPRIAPDETLTLVDGEKTWLIPPGTPVSMSAGLLHQNPKIFPSPREFRPERWINNPSLPRYLVSFSKGSRQCVGINLAYSELYVCLNTIFSRYGSDGSAKIVLFETDESDVELQHDLFAPYPKLDSKGIRVVFER</sequence>
<dbReference type="GO" id="GO:0020037">
    <property type="term" value="F:heme binding"/>
    <property type="evidence" value="ECO:0007669"/>
    <property type="project" value="InterPro"/>
</dbReference>
<dbReference type="EMBL" id="KZ613947">
    <property type="protein sequence ID" value="PMD38683.1"/>
    <property type="molecule type" value="Genomic_DNA"/>
</dbReference>
<keyword evidence="10 13" id="KW-0503">Monooxygenase</keyword>
<keyword evidence="11 14" id="KW-0472">Membrane</keyword>
<protein>
    <submittedName>
        <fullName evidence="15">Cytochrome P450</fullName>
    </submittedName>
</protein>
<dbReference type="Proteomes" id="UP000235786">
    <property type="component" value="Unassembled WGS sequence"/>
</dbReference>
<evidence type="ECO:0000256" key="7">
    <source>
        <dbReference type="ARBA" id="ARBA00022989"/>
    </source>
</evidence>
<gene>
    <name evidence="15" type="ORF">L207DRAFT_544771</name>
</gene>
<evidence type="ECO:0000256" key="14">
    <source>
        <dbReference type="SAM" id="Phobius"/>
    </source>
</evidence>
<dbReference type="PANTHER" id="PTHR24305">
    <property type="entry name" value="CYTOCHROME P450"/>
    <property type="match status" value="1"/>
</dbReference>
<evidence type="ECO:0000256" key="12">
    <source>
        <dbReference type="PIRSR" id="PIRSR602401-1"/>
    </source>
</evidence>
<reference evidence="15 16" key="1">
    <citation type="submission" date="2016-04" db="EMBL/GenBank/DDBJ databases">
        <title>A degradative enzymes factory behind the ericoid mycorrhizal symbiosis.</title>
        <authorList>
            <consortium name="DOE Joint Genome Institute"/>
            <person name="Martino E."/>
            <person name="Morin E."/>
            <person name="Grelet G."/>
            <person name="Kuo A."/>
            <person name="Kohler A."/>
            <person name="Daghino S."/>
            <person name="Barry K."/>
            <person name="Choi C."/>
            <person name="Cichocki N."/>
            <person name="Clum A."/>
            <person name="Copeland A."/>
            <person name="Hainaut M."/>
            <person name="Haridas S."/>
            <person name="Labutti K."/>
            <person name="Lindquist E."/>
            <person name="Lipzen A."/>
            <person name="Khouja H.-R."/>
            <person name="Murat C."/>
            <person name="Ohm R."/>
            <person name="Olson A."/>
            <person name="Spatafora J."/>
            <person name="Veneault-Fourrey C."/>
            <person name="Henrissat B."/>
            <person name="Grigoriev I."/>
            <person name="Martin F."/>
            <person name="Perotto S."/>
        </authorList>
    </citation>
    <scope>NUCLEOTIDE SEQUENCE [LARGE SCALE GENOMIC DNA]</scope>
    <source>
        <strain evidence="15 16">F</strain>
    </source>
</reference>
<feature type="binding site" description="axial binding residue" evidence="12">
    <location>
        <position position="437"/>
    </location>
    <ligand>
        <name>heme</name>
        <dbReference type="ChEBI" id="CHEBI:30413"/>
    </ligand>
    <ligandPart>
        <name>Fe</name>
        <dbReference type="ChEBI" id="CHEBI:18248"/>
    </ligandPart>
</feature>
<organism evidence="15 16">
    <name type="scientific">Hyaloscypha variabilis (strain UAMH 11265 / GT02V1 / F)</name>
    <name type="common">Meliniomyces variabilis</name>
    <dbReference type="NCBI Taxonomy" id="1149755"/>
    <lineage>
        <taxon>Eukaryota</taxon>
        <taxon>Fungi</taxon>
        <taxon>Dikarya</taxon>
        <taxon>Ascomycota</taxon>
        <taxon>Pezizomycotina</taxon>
        <taxon>Leotiomycetes</taxon>
        <taxon>Helotiales</taxon>
        <taxon>Hyaloscyphaceae</taxon>
        <taxon>Hyaloscypha</taxon>
        <taxon>Hyaloscypha variabilis</taxon>
    </lineage>
</organism>
<evidence type="ECO:0000313" key="15">
    <source>
        <dbReference type="EMBL" id="PMD38683.1"/>
    </source>
</evidence>
<dbReference type="GO" id="GO:0004497">
    <property type="term" value="F:monooxygenase activity"/>
    <property type="evidence" value="ECO:0007669"/>
    <property type="project" value="UniProtKB-KW"/>
</dbReference>
<comment type="subcellular location">
    <subcellularLocation>
        <location evidence="2">Membrane</location>
        <topology evidence="2">Single-pass membrane protein</topology>
    </subcellularLocation>
</comment>
<keyword evidence="6 12" id="KW-0479">Metal-binding</keyword>